<proteinExistence type="predicted"/>
<evidence type="ECO:0000313" key="1">
    <source>
        <dbReference type="EMBL" id="MCI34011.1"/>
    </source>
</evidence>
<organism evidence="1 2">
    <name type="scientific">Trifolium medium</name>
    <dbReference type="NCBI Taxonomy" id="97028"/>
    <lineage>
        <taxon>Eukaryota</taxon>
        <taxon>Viridiplantae</taxon>
        <taxon>Streptophyta</taxon>
        <taxon>Embryophyta</taxon>
        <taxon>Tracheophyta</taxon>
        <taxon>Spermatophyta</taxon>
        <taxon>Magnoliopsida</taxon>
        <taxon>eudicotyledons</taxon>
        <taxon>Gunneridae</taxon>
        <taxon>Pentapetalae</taxon>
        <taxon>rosids</taxon>
        <taxon>fabids</taxon>
        <taxon>Fabales</taxon>
        <taxon>Fabaceae</taxon>
        <taxon>Papilionoideae</taxon>
        <taxon>50 kb inversion clade</taxon>
        <taxon>NPAAA clade</taxon>
        <taxon>Hologalegina</taxon>
        <taxon>IRL clade</taxon>
        <taxon>Trifolieae</taxon>
        <taxon>Trifolium</taxon>
    </lineage>
</organism>
<accession>A0A392RBQ5</accession>
<keyword evidence="2" id="KW-1185">Reference proteome</keyword>
<protein>
    <submittedName>
        <fullName evidence="1">WD-repeat protein-like protein</fullName>
    </submittedName>
</protein>
<evidence type="ECO:0000313" key="2">
    <source>
        <dbReference type="Proteomes" id="UP000265520"/>
    </source>
</evidence>
<name>A0A392RBQ5_9FABA</name>
<sequence>MNAEIQERDWCNVVTCHMDAVQAFVWRLQNFVVGEHKLTPCPENPTPVK</sequence>
<dbReference type="Gene3D" id="2.130.10.10">
    <property type="entry name" value="YVTN repeat-like/Quinoprotein amine dehydrogenase"/>
    <property type="match status" value="1"/>
</dbReference>
<dbReference type="InterPro" id="IPR015943">
    <property type="entry name" value="WD40/YVTN_repeat-like_dom_sf"/>
</dbReference>
<dbReference type="Proteomes" id="UP000265520">
    <property type="component" value="Unassembled WGS sequence"/>
</dbReference>
<dbReference type="AlphaFoldDB" id="A0A392RBQ5"/>
<comment type="caution">
    <text evidence="1">The sequence shown here is derived from an EMBL/GenBank/DDBJ whole genome shotgun (WGS) entry which is preliminary data.</text>
</comment>
<dbReference type="EMBL" id="LXQA010209428">
    <property type="protein sequence ID" value="MCI34011.1"/>
    <property type="molecule type" value="Genomic_DNA"/>
</dbReference>
<feature type="non-terminal residue" evidence="1">
    <location>
        <position position="49"/>
    </location>
</feature>
<reference evidence="1 2" key="1">
    <citation type="journal article" date="2018" name="Front. Plant Sci.">
        <title>Red Clover (Trifolium pratense) and Zigzag Clover (T. medium) - A Picture of Genomic Similarities and Differences.</title>
        <authorList>
            <person name="Dluhosova J."/>
            <person name="Istvanek J."/>
            <person name="Nedelnik J."/>
            <person name="Repkova J."/>
        </authorList>
    </citation>
    <scope>NUCLEOTIDE SEQUENCE [LARGE SCALE GENOMIC DNA]</scope>
    <source>
        <strain evidence="2">cv. 10/8</strain>
        <tissue evidence="1">Leaf</tissue>
    </source>
</reference>